<evidence type="ECO:0000256" key="3">
    <source>
        <dbReference type="ARBA" id="ARBA00022448"/>
    </source>
</evidence>
<evidence type="ECO:0000256" key="2">
    <source>
        <dbReference type="ARBA" id="ARBA00009617"/>
    </source>
</evidence>
<organism evidence="9 10">
    <name type="scientific">Novosphingobium humi</name>
    <dbReference type="NCBI Taxonomy" id="2282397"/>
    <lineage>
        <taxon>Bacteria</taxon>
        <taxon>Pseudomonadati</taxon>
        <taxon>Pseudomonadota</taxon>
        <taxon>Alphaproteobacteria</taxon>
        <taxon>Sphingomonadales</taxon>
        <taxon>Sphingomonadaceae</taxon>
        <taxon>Novosphingobium</taxon>
    </lineage>
</organism>
<dbReference type="RefSeq" id="WP_273620009.1">
    <property type="nucleotide sequence ID" value="NZ_CP117418.1"/>
</dbReference>
<dbReference type="PROSITE" id="PS00872">
    <property type="entry name" value="NA_GALACTOSIDE_SYMP"/>
    <property type="match status" value="1"/>
</dbReference>
<feature type="transmembrane region" description="Helical" evidence="8">
    <location>
        <begin position="45"/>
        <end position="66"/>
    </location>
</feature>
<dbReference type="Gene3D" id="1.20.1250.20">
    <property type="entry name" value="MFS general substrate transporter like domains"/>
    <property type="match status" value="1"/>
</dbReference>
<feature type="transmembrane region" description="Helical" evidence="8">
    <location>
        <begin position="305"/>
        <end position="322"/>
    </location>
</feature>
<evidence type="ECO:0000256" key="6">
    <source>
        <dbReference type="ARBA" id="ARBA00022989"/>
    </source>
</evidence>
<evidence type="ECO:0000256" key="5">
    <source>
        <dbReference type="ARBA" id="ARBA00022692"/>
    </source>
</evidence>
<feature type="transmembrane region" description="Helical" evidence="8">
    <location>
        <begin position="153"/>
        <end position="175"/>
    </location>
</feature>
<dbReference type="PANTHER" id="PTHR11328">
    <property type="entry name" value="MAJOR FACILITATOR SUPERFAMILY DOMAIN-CONTAINING PROTEIN"/>
    <property type="match status" value="1"/>
</dbReference>
<dbReference type="EMBL" id="CP117418">
    <property type="protein sequence ID" value="WCT79738.1"/>
    <property type="molecule type" value="Genomic_DNA"/>
</dbReference>
<dbReference type="SUPFAM" id="SSF103473">
    <property type="entry name" value="MFS general substrate transporter"/>
    <property type="match status" value="1"/>
</dbReference>
<keyword evidence="9" id="KW-0614">Plasmid</keyword>
<proteinExistence type="inferred from homology"/>
<dbReference type="InterPro" id="IPR018043">
    <property type="entry name" value="Na/Gal_symport_CS"/>
</dbReference>
<feature type="transmembrane region" description="Helical" evidence="8">
    <location>
        <begin position="371"/>
        <end position="395"/>
    </location>
</feature>
<name>A0ABY7U2L2_9SPHN</name>
<feature type="transmembrane region" description="Helical" evidence="8">
    <location>
        <begin position="328"/>
        <end position="350"/>
    </location>
</feature>
<dbReference type="PANTHER" id="PTHR11328:SF24">
    <property type="entry name" value="MAJOR FACILITATOR SUPERFAMILY (MFS) PROFILE DOMAIN-CONTAINING PROTEIN"/>
    <property type="match status" value="1"/>
</dbReference>
<gene>
    <name evidence="9" type="ORF">PQ457_16870</name>
</gene>
<dbReference type="InterPro" id="IPR039672">
    <property type="entry name" value="MFS_2"/>
</dbReference>
<feature type="transmembrane region" description="Helical" evidence="8">
    <location>
        <begin position="187"/>
        <end position="209"/>
    </location>
</feature>
<evidence type="ECO:0000256" key="8">
    <source>
        <dbReference type="SAM" id="Phobius"/>
    </source>
</evidence>
<feature type="transmembrane region" description="Helical" evidence="8">
    <location>
        <begin position="415"/>
        <end position="441"/>
    </location>
</feature>
<sequence length="457" mass="47713">MAPAENNKPANVWAIRFGSTLVPVAHAAGQNVVTVLGLRFMTDSLAISAGTAGLIFALVKIYDGLLDPAVGALSDRARTRWGRRLPFLLAGGVAMPLGVMMLFGAPDFGSVLLAQVFVTLALMIHASGYTLLTIPGFAMVVESSPDHHERTRLMAWRVYGNAIGTLIGTTVPGLILSRMGAGRGAHLVMATVIGALVLVATLAAVRLLARAPRTAPPEHPRPFNLVAQARLAWANVPFRILAITHVFLLFGTAIGSAAMAYFSRYVLQAGDGWISGYFLFSTVGMVASIPAWVRFTAIIGKKAGYMGAMTLYGLVNLTWLLAAPGDPAWLTTLRALGTGLAGGGTILCAYAMLSDAVRYDYLCSGERREGVFAGLTTLLDKLSSAAALAAMGAFLSAMGYVSSTMGGPVAQSAGAIRAVALCVGLVPALAMLGGVITVWCYRLDPASLEEKPEGASA</sequence>
<reference evidence="9 10" key="1">
    <citation type="submission" date="2023-02" db="EMBL/GenBank/DDBJ databases">
        <title>Genome sequence of Novosphingobium humi KACC 19094.</title>
        <authorList>
            <person name="Kim S."/>
            <person name="Heo J."/>
            <person name="Kwon S.-W."/>
        </authorList>
    </citation>
    <scope>NUCLEOTIDE SEQUENCE [LARGE SCALE GENOMIC DNA]</scope>
    <source>
        <strain evidence="9 10">KACC 19094</strain>
        <plasmid evidence="9 10">unnamed1</plasmid>
    </source>
</reference>
<keyword evidence="10" id="KW-1185">Reference proteome</keyword>
<feature type="transmembrane region" description="Helical" evidence="8">
    <location>
        <begin position="240"/>
        <end position="262"/>
    </location>
</feature>
<evidence type="ECO:0000256" key="7">
    <source>
        <dbReference type="ARBA" id="ARBA00023136"/>
    </source>
</evidence>
<keyword evidence="4" id="KW-1003">Cell membrane</keyword>
<evidence type="ECO:0000313" key="9">
    <source>
        <dbReference type="EMBL" id="WCT79738.1"/>
    </source>
</evidence>
<protein>
    <submittedName>
        <fullName evidence="9">MFS transporter</fullName>
    </submittedName>
</protein>
<dbReference type="Pfam" id="PF13347">
    <property type="entry name" value="MFS_2"/>
    <property type="match status" value="1"/>
</dbReference>
<dbReference type="Proteomes" id="UP001218231">
    <property type="component" value="Plasmid unnamed1"/>
</dbReference>
<comment type="similarity">
    <text evidence="2">Belongs to the sodium:galactoside symporter (TC 2.A.2) family.</text>
</comment>
<accession>A0ABY7U2L2</accession>
<dbReference type="InterPro" id="IPR036259">
    <property type="entry name" value="MFS_trans_sf"/>
</dbReference>
<keyword evidence="5 8" id="KW-0812">Transmembrane</keyword>
<feature type="transmembrane region" description="Helical" evidence="8">
    <location>
        <begin position="274"/>
        <end position="293"/>
    </location>
</feature>
<evidence type="ECO:0000256" key="4">
    <source>
        <dbReference type="ARBA" id="ARBA00022475"/>
    </source>
</evidence>
<feature type="transmembrane region" description="Helical" evidence="8">
    <location>
        <begin position="87"/>
        <end position="106"/>
    </location>
</feature>
<evidence type="ECO:0000256" key="1">
    <source>
        <dbReference type="ARBA" id="ARBA00004651"/>
    </source>
</evidence>
<keyword evidence="6 8" id="KW-1133">Transmembrane helix</keyword>
<keyword evidence="3" id="KW-0813">Transport</keyword>
<comment type="subcellular location">
    <subcellularLocation>
        <location evidence="1">Cell membrane</location>
        <topology evidence="1">Multi-pass membrane protein</topology>
    </subcellularLocation>
</comment>
<keyword evidence="7 8" id="KW-0472">Membrane</keyword>
<feature type="transmembrane region" description="Helical" evidence="8">
    <location>
        <begin position="112"/>
        <end position="141"/>
    </location>
</feature>
<geneLocation type="plasmid" evidence="9 10">
    <name>unnamed1</name>
</geneLocation>
<evidence type="ECO:0000313" key="10">
    <source>
        <dbReference type="Proteomes" id="UP001218231"/>
    </source>
</evidence>